<gene>
    <name evidence="2" type="ORF">ASPNIDRAFT_37494</name>
</gene>
<dbReference type="AlphaFoldDB" id="G3Y2D5"/>
<accession>G3Y2D5</accession>
<evidence type="ECO:0000313" key="2">
    <source>
        <dbReference type="EMBL" id="EHA23493.1"/>
    </source>
</evidence>
<proteinExistence type="predicted"/>
<dbReference type="HOGENOM" id="CLU_2072617_0_0_1"/>
<comment type="caution">
    <text evidence="2">The sequence shown here is derived from an EMBL/GenBank/DDBJ whole genome shotgun (WGS) entry which is preliminary data.</text>
</comment>
<sequence length="118" mass="13006">MSLIAVENMSAARGVSNPPELEALYKLRNHVLDSRKDYLRRRYLVTVHGGKGARYQENFCCGKAHLALGVVWVGLNTIVVVIWFDLSISKLKIMVEETALDANSVFGDSALGAVAWTV</sequence>
<dbReference type="Proteomes" id="UP000009038">
    <property type="component" value="Unassembled WGS sequence"/>
</dbReference>
<reference evidence="2 3" key="1">
    <citation type="journal article" date="2011" name="Genome Res.">
        <title>Comparative genomics of citric-acid-producing Aspergillus niger ATCC 1015 versus enzyme-producing CBS 513.88.</title>
        <authorList>
            <person name="Andersen M.R."/>
            <person name="Salazar M.P."/>
            <person name="Schaap P.J."/>
            <person name="van de Vondervoort P.J."/>
            <person name="Culley D."/>
            <person name="Thykaer J."/>
            <person name="Frisvad J.C."/>
            <person name="Nielsen K.F."/>
            <person name="Albang R."/>
            <person name="Albermann K."/>
            <person name="Berka R.M."/>
            <person name="Braus G.H."/>
            <person name="Braus-Stromeyer S.A."/>
            <person name="Corrochano L.M."/>
            <person name="Dai Z."/>
            <person name="van Dijck P.W."/>
            <person name="Hofmann G."/>
            <person name="Lasure L.L."/>
            <person name="Magnuson J.K."/>
            <person name="Menke H."/>
            <person name="Meijer M."/>
            <person name="Meijer S.L."/>
            <person name="Nielsen J.B."/>
            <person name="Nielsen M.L."/>
            <person name="van Ooyen A.J."/>
            <person name="Pel H.J."/>
            <person name="Poulsen L."/>
            <person name="Samson R.A."/>
            <person name="Stam H."/>
            <person name="Tsang A."/>
            <person name="van den Brink J.M."/>
            <person name="Atkins A."/>
            <person name="Aerts A."/>
            <person name="Shapiro H."/>
            <person name="Pangilinan J."/>
            <person name="Salamov A."/>
            <person name="Lou Y."/>
            <person name="Lindquist E."/>
            <person name="Lucas S."/>
            <person name="Grimwood J."/>
            <person name="Grigoriev I.V."/>
            <person name="Kubicek C.P."/>
            <person name="Martinez D."/>
            <person name="van Peij N.N."/>
            <person name="Roubos J.A."/>
            <person name="Nielsen J."/>
            <person name="Baker S.E."/>
        </authorList>
    </citation>
    <scope>NUCLEOTIDE SEQUENCE [LARGE SCALE GENOMIC DNA]</scope>
    <source>
        <strain evidence="3">ATCC 1015 / CBS 113.46 / FGSC A1144 / LSHB Ac4 / NCTC 3858a / NRRL 328 / USDA 3528.7</strain>
    </source>
</reference>
<dbReference type="EMBL" id="ACJE01000010">
    <property type="protein sequence ID" value="EHA23493.1"/>
    <property type="molecule type" value="Genomic_DNA"/>
</dbReference>
<evidence type="ECO:0000313" key="3">
    <source>
        <dbReference type="Proteomes" id="UP000009038"/>
    </source>
</evidence>
<feature type="transmembrane region" description="Helical" evidence="1">
    <location>
        <begin position="64"/>
        <end position="84"/>
    </location>
</feature>
<keyword evidence="1" id="KW-0812">Transmembrane</keyword>
<keyword evidence="1" id="KW-1133">Transmembrane helix</keyword>
<keyword evidence="1" id="KW-0472">Membrane</keyword>
<dbReference type="VEuPathDB" id="FungiDB:ASPNIDRAFT2_37494"/>
<name>G3Y2D5_ASPNA</name>
<organism evidence="2 3">
    <name type="scientific">Aspergillus niger (strain ATCC 1015 / CBS 113.46 / FGSC A1144 / LSHB Ac4 / NCTC 3858a / NRRL 328 / USDA 3528.7)</name>
    <dbReference type="NCBI Taxonomy" id="380704"/>
    <lineage>
        <taxon>Eukaryota</taxon>
        <taxon>Fungi</taxon>
        <taxon>Dikarya</taxon>
        <taxon>Ascomycota</taxon>
        <taxon>Pezizomycotina</taxon>
        <taxon>Eurotiomycetes</taxon>
        <taxon>Eurotiomycetidae</taxon>
        <taxon>Eurotiales</taxon>
        <taxon>Aspergillaceae</taxon>
        <taxon>Aspergillus</taxon>
        <taxon>Aspergillus subgen. Circumdati</taxon>
    </lineage>
</organism>
<evidence type="ECO:0000256" key="1">
    <source>
        <dbReference type="SAM" id="Phobius"/>
    </source>
</evidence>
<protein>
    <submittedName>
        <fullName evidence="2">Uncharacterized protein</fullName>
    </submittedName>
</protein>